<accession>A0AC61NR11</accession>
<protein>
    <submittedName>
        <fullName evidence="1">Hydroxyisourate hydrolase</fullName>
        <ecNumber evidence="1">3.5.2.17</ecNumber>
    </submittedName>
</protein>
<evidence type="ECO:0000313" key="1">
    <source>
        <dbReference type="EMBL" id="QZE14064.1"/>
    </source>
</evidence>
<sequence length="145" mass="16940">MKNILPLYILLLLTTLSFAQNKVVVPVSQNESPLIITVKSMEDRSPIHGLRIRLSNLNAIENKWQFVDEQITDKVGKISKWDANNINGIIELKIYTADYFRQRNIESIFPYLIFRIYKEKLKSKHLTLHISPNSCKIQEDQEVKK</sequence>
<evidence type="ECO:0000313" key="2">
    <source>
        <dbReference type="Proteomes" id="UP000826212"/>
    </source>
</evidence>
<dbReference type="EMBL" id="CP081303">
    <property type="protein sequence ID" value="QZE14064.1"/>
    <property type="molecule type" value="Genomic_DNA"/>
</dbReference>
<gene>
    <name evidence="1" type="ORF">K4L44_16275</name>
</gene>
<keyword evidence="2" id="KW-1185">Reference proteome</keyword>
<organism evidence="1 2">
    <name type="scientific">Halosquirtibacter laminarini</name>
    <dbReference type="NCBI Taxonomy" id="3374600"/>
    <lineage>
        <taxon>Bacteria</taxon>
        <taxon>Pseudomonadati</taxon>
        <taxon>Bacteroidota</taxon>
        <taxon>Bacteroidia</taxon>
        <taxon>Marinilabiliales</taxon>
        <taxon>Prolixibacteraceae</taxon>
        <taxon>Halosquirtibacter</taxon>
    </lineage>
</organism>
<dbReference type="EC" id="3.5.2.17" evidence="1"/>
<keyword evidence="1" id="KW-0378">Hydrolase</keyword>
<reference evidence="1" key="1">
    <citation type="submission" date="2021-08" db="EMBL/GenBank/DDBJ databases">
        <title>Novel anaerobic bacterium isolated from sea squirt in East Sea, Republic of Korea.</title>
        <authorList>
            <person name="Nguyen T.H."/>
            <person name="Li Z."/>
            <person name="Lee Y.-J."/>
            <person name="Ko J."/>
            <person name="Kim S.-G."/>
        </authorList>
    </citation>
    <scope>NUCLEOTIDE SEQUENCE</scope>
    <source>
        <strain evidence="1">KCTC 25031</strain>
    </source>
</reference>
<dbReference type="Proteomes" id="UP000826212">
    <property type="component" value="Chromosome"/>
</dbReference>
<proteinExistence type="predicted"/>
<name>A0AC61NR11_9BACT</name>